<evidence type="ECO:0000256" key="10">
    <source>
        <dbReference type="ARBA" id="ARBA00023004"/>
    </source>
</evidence>
<feature type="chain" id="PRO_5014145630" description="Catalase" evidence="15">
    <location>
        <begin position="22"/>
        <end position="504"/>
    </location>
</feature>
<organism evidence="17 18">
    <name type="scientific">Aeromonas cavernicola</name>
    <dbReference type="NCBI Taxonomy" id="1006623"/>
    <lineage>
        <taxon>Bacteria</taxon>
        <taxon>Pseudomonadati</taxon>
        <taxon>Pseudomonadota</taxon>
        <taxon>Gammaproteobacteria</taxon>
        <taxon>Aeromonadales</taxon>
        <taxon>Aeromonadaceae</taxon>
        <taxon>Aeromonas</taxon>
    </lineage>
</organism>
<dbReference type="OrthoDB" id="9761719at2"/>
<evidence type="ECO:0000313" key="18">
    <source>
        <dbReference type="Proteomes" id="UP000235861"/>
    </source>
</evidence>
<evidence type="ECO:0000256" key="14">
    <source>
        <dbReference type="RuleBase" id="RU000498"/>
    </source>
</evidence>
<feature type="active site" evidence="12">
    <location>
        <position position="72"/>
    </location>
</feature>
<dbReference type="EC" id="1.11.1.6" evidence="4 14"/>
<dbReference type="RefSeq" id="WP_100292352.1">
    <property type="nucleotide sequence ID" value="NZ_PGGC01000004.1"/>
</dbReference>
<feature type="binding site" description="axial binding residue" evidence="13">
    <location>
        <position position="353"/>
    </location>
    <ligand>
        <name>heme</name>
        <dbReference type="ChEBI" id="CHEBI:30413"/>
    </ligand>
    <ligandPart>
        <name>Fe</name>
        <dbReference type="ChEBI" id="CHEBI:18248"/>
    </ligandPart>
</feature>
<protein>
    <recommendedName>
        <fullName evidence="5 14">Catalase</fullName>
        <ecNumber evidence="4 14">1.11.1.6</ecNumber>
    </recommendedName>
</protein>
<comment type="cofactor">
    <cofactor evidence="1 13">
        <name>heme</name>
        <dbReference type="ChEBI" id="CHEBI:30413"/>
    </cofactor>
</comment>
<keyword evidence="8 13" id="KW-0479">Metal-binding</keyword>
<dbReference type="Pfam" id="PF06628">
    <property type="entry name" value="Catalase-rel"/>
    <property type="match status" value="1"/>
</dbReference>
<feature type="domain" description="Catalase core" evidence="16">
    <location>
        <begin position="25"/>
        <end position="406"/>
    </location>
</feature>
<dbReference type="SMART" id="SM01060">
    <property type="entry name" value="Catalase"/>
    <property type="match status" value="1"/>
</dbReference>
<keyword evidence="6 14" id="KW-0575">Peroxidase</keyword>
<dbReference type="GO" id="GO:0004096">
    <property type="term" value="F:catalase activity"/>
    <property type="evidence" value="ECO:0007669"/>
    <property type="project" value="UniProtKB-EC"/>
</dbReference>
<dbReference type="PROSITE" id="PS00437">
    <property type="entry name" value="CATALASE_1"/>
    <property type="match status" value="1"/>
</dbReference>
<dbReference type="GO" id="GO:0042542">
    <property type="term" value="P:response to hydrogen peroxide"/>
    <property type="evidence" value="ECO:0007669"/>
    <property type="project" value="TreeGrafter"/>
</dbReference>
<dbReference type="GO" id="GO:0042744">
    <property type="term" value="P:hydrogen peroxide catabolic process"/>
    <property type="evidence" value="ECO:0007669"/>
    <property type="project" value="UniProtKB-KW"/>
</dbReference>
<dbReference type="PROSITE" id="PS00438">
    <property type="entry name" value="CATALASE_2"/>
    <property type="match status" value="1"/>
</dbReference>
<comment type="catalytic activity">
    <reaction evidence="14">
        <text>2 H2O2 = O2 + 2 H2O</text>
        <dbReference type="Rhea" id="RHEA:20309"/>
        <dbReference type="ChEBI" id="CHEBI:15377"/>
        <dbReference type="ChEBI" id="CHEBI:15379"/>
        <dbReference type="ChEBI" id="CHEBI:16240"/>
        <dbReference type="EC" id="1.11.1.6"/>
    </reaction>
</comment>
<evidence type="ECO:0000256" key="3">
    <source>
        <dbReference type="ARBA" id="ARBA00005329"/>
    </source>
</evidence>
<keyword evidence="11 14" id="KW-0376">Hydrogen peroxide</keyword>
<evidence type="ECO:0000256" key="12">
    <source>
        <dbReference type="PIRSR" id="PIRSR038928-1"/>
    </source>
</evidence>
<feature type="signal peptide" evidence="15">
    <location>
        <begin position="1"/>
        <end position="21"/>
    </location>
</feature>
<dbReference type="GO" id="GO:0046872">
    <property type="term" value="F:metal ion binding"/>
    <property type="evidence" value="ECO:0007669"/>
    <property type="project" value="UniProtKB-KW"/>
</dbReference>
<evidence type="ECO:0000256" key="1">
    <source>
        <dbReference type="ARBA" id="ARBA00001971"/>
    </source>
</evidence>
<evidence type="ECO:0000259" key="16">
    <source>
        <dbReference type="SMART" id="SM01060"/>
    </source>
</evidence>
<dbReference type="Gene3D" id="2.40.180.10">
    <property type="entry name" value="Catalase core domain"/>
    <property type="match status" value="1"/>
</dbReference>
<evidence type="ECO:0000256" key="8">
    <source>
        <dbReference type="ARBA" id="ARBA00022723"/>
    </source>
</evidence>
<keyword evidence="10 13" id="KW-0408">Iron</keyword>
<dbReference type="Proteomes" id="UP000235861">
    <property type="component" value="Unassembled WGS sequence"/>
</dbReference>
<dbReference type="InterPro" id="IPR024708">
    <property type="entry name" value="Catalase_AS"/>
</dbReference>
<evidence type="ECO:0000256" key="7">
    <source>
        <dbReference type="ARBA" id="ARBA00022617"/>
    </source>
</evidence>
<keyword evidence="9 14" id="KW-0560">Oxidoreductase</keyword>
<dbReference type="AlphaFoldDB" id="A0A2H9U9L0"/>
<dbReference type="PRINTS" id="PR00067">
    <property type="entry name" value="CATALASE"/>
</dbReference>
<evidence type="ECO:0000313" key="17">
    <source>
        <dbReference type="EMBL" id="PJG60711.1"/>
    </source>
</evidence>
<evidence type="ECO:0000256" key="11">
    <source>
        <dbReference type="ARBA" id="ARBA00023324"/>
    </source>
</evidence>
<evidence type="ECO:0000256" key="13">
    <source>
        <dbReference type="PIRSR" id="PIRSR038928-2"/>
    </source>
</evidence>
<comment type="caution">
    <text evidence="17">The sequence shown here is derived from an EMBL/GenBank/DDBJ whole genome shotgun (WGS) entry which is preliminary data.</text>
</comment>
<dbReference type="CDD" id="cd08154">
    <property type="entry name" value="catalase_clade_1"/>
    <property type="match status" value="1"/>
</dbReference>
<evidence type="ECO:0000256" key="15">
    <source>
        <dbReference type="SAM" id="SignalP"/>
    </source>
</evidence>
<dbReference type="InterPro" id="IPR010582">
    <property type="entry name" value="Catalase_immune_responsive"/>
</dbReference>
<name>A0A2H9U9L0_9GAMM</name>
<keyword evidence="18" id="KW-1185">Reference proteome</keyword>
<dbReference type="PIRSF" id="PIRSF038928">
    <property type="entry name" value="Catalase_clade1-3"/>
    <property type="match status" value="1"/>
</dbReference>
<evidence type="ECO:0000256" key="4">
    <source>
        <dbReference type="ARBA" id="ARBA00012314"/>
    </source>
</evidence>
<evidence type="ECO:0000256" key="2">
    <source>
        <dbReference type="ARBA" id="ARBA00002974"/>
    </source>
</evidence>
<dbReference type="GO" id="GO:0005737">
    <property type="term" value="C:cytoplasm"/>
    <property type="evidence" value="ECO:0007669"/>
    <property type="project" value="TreeGrafter"/>
</dbReference>
<evidence type="ECO:0000256" key="9">
    <source>
        <dbReference type="ARBA" id="ARBA00023002"/>
    </source>
</evidence>
<gene>
    <name evidence="17" type="ORF">CUC53_00540</name>
</gene>
<dbReference type="InterPro" id="IPR002226">
    <property type="entry name" value="Catalase_haem_BS"/>
</dbReference>
<evidence type="ECO:0000256" key="6">
    <source>
        <dbReference type="ARBA" id="ARBA00022559"/>
    </source>
</evidence>
<proteinExistence type="inferred from homology"/>
<reference evidence="17 18" key="1">
    <citation type="submission" date="2017-11" db="EMBL/GenBank/DDBJ databases">
        <title>Draft genome sequence of environmental isolate Aeromonas cavernicola sp. nov. MDC 2508.</title>
        <authorList>
            <person name="Colston S.M."/>
            <person name="Navarro A."/>
            <person name="Martinez-Murcia A.J."/>
            <person name="Graf J."/>
        </authorList>
    </citation>
    <scope>NUCLEOTIDE SEQUENCE [LARGE SCALE GENOMIC DNA]</scope>
    <source>
        <strain evidence="17 18">MDC 2508</strain>
    </source>
</reference>
<dbReference type="InterPro" id="IPR018028">
    <property type="entry name" value="Catalase"/>
</dbReference>
<dbReference type="PROSITE" id="PS51402">
    <property type="entry name" value="CATALASE_3"/>
    <property type="match status" value="1"/>
</dbReference>
<dbReference type="PANTHER" id="PTHR11465:SF23">
    <property type="entry name" value="CATALASE-2"/>
    <property type="match status" value="1"/>
</dbReference>
<dbReference type="InterPro" id="IPR024711">
    <property type="entry name" value="Catalase_clade1/3"/>
</dbReference>
<dbReference type="Pfam" id="PF00199">
    <property type="entry name" value="Catalase"/>
    <property type="match status" value="1"/>
</dbReference>
<sequence>MKTVTKLAIGLASGLTLQVHAEVLTRDNGAPVGNNQHSTTAGPNGATLLQDVHLIQKLQRFARERIPERVVHARGTGAYGEFEVTRAIPELTSASLFAEKGKKTPVFVRFSTVIHGLHSPETLRDPRGFATKFYTDQGNWDLVGNNLPVFFIRDAIKFPDMVHSLKPSPVNNMQDPNRVFDFMSQDPASTHMLTQVYSDLGTPASYRKMDGFGVHAYKFVNPKGEVHYVKFNWRSQQGISSLDQDQVAKVQGQDFNHLTRDLYGAIEAGDAPKWDLAIQIIKPTQLNDFTYHPLDPTKIWEGVPEQKIGTMTLNRMPDNFFQETEQAAFAPANLVPGIEPSEDRLLQGRMFAYSDTQFYRLGANHQQLPVNRPLVAVISNNQDGAMNMGNTQSNVNYEPSSQAPKAVLEQARAVATPLQGTVQQLGIEKTDNFSQAGNFYRALDSKGKANLVRNLAADLGAVRDNAVKHKMLAHFYKADSDYGIALTRAVKGDEQRVKQIATQL</sequence>
<dbReference type="InterPro" id="IPR020835">
    <property type="entry name" value="Catalase_sf"/>
</dbReference>
<dbReference type="InterPro" id="IPR011614">
    <property type="entry name" value="Catalase_core"/>
</dbReference>
<keyword evidence="7 13" id="KW-0349">Heme</keyword>
<comment type="function">
    <text evidence="2">Decomposes hydrogen peroxide into water and oxygen; serves to protect cells from the toxic effects of hydrogen peroxide.</text>
</comment>
<dbReference type="SUPFAM" id="SSF56634">
    <property type="entry name" value="Heme-dependent catalase-like"/>
    <property type="match status" value="1"/>
</dbReference>
<evidence type="ECO:0000256" key="5">
    <source>
        <dbReference type="ARBA" id="ARBA00014132"/>
    </source>
</evidence>
<dbReference type="EMBL" id="PGGC01000004">
    <property type="protein sequence ID" value="PJG60711.1"/>
    <property type="molecule type" value="Genomic_DNA"/>
</dbReference>
<dbReference type="PANTHER" id="PTHR11465">
    <property type="entry name" value="CATALASE"/>
    <property type="match status" value="1"/>
</dbReference>
<feature type="active site" evidence="12">
    <location>
        <position position="145"/>
    </location>
</feature>
<dbReference type="GO" id="GO:0020037">
    <property type="term" value="F:heme binding"/>
    <property type="evidence" value="ECO:0007669"/>
    <property type="project" value="InterPro"/>
</dbReference>
<keyword evidence="15" id="KW-0732">Signal</keyword>
<comment type="similarity">
    <text evidence="3 14">Belongs to the catalase family.</text>
</comment>
<accession>A0A2H9U9L0</accession>